<dbReference type="FunFam" id="3.40.50.300:FF:000740">
    <property type="entry name" value="Putative GTP-binding protein 1"/>
    <property type="match status" value="1"/>
</dbReference>
<dbReference type="PROSITE" id="PS51710">
    <property type="entry name" value="G_OBG"/>
    <property type="match status" value="1"/>
</dbReference>
<evidence type="ECO:0000259" key="4">
    <source>
        <dbReference type="PROSITE" id="PS51710"/>
    </source>
</evidence>
<evidence type="ECO:0008006" key="7">
    <source>
        <dbReference type="Google" id="ProtNLM"/>
    </source>
</evidence>
<dbReference type="Pfam" id="PF16897">
    <property type="entry name" value="MMR_HSR1_Xtn"/>
    <property type="match status" value="1"/>
</dbReference>
<dbReference type="SUPFAM" id="SSF52540">
    <property type="entry name" value="P-loop containing nucleoside triphosphate hydrolases"/>
    <property type="match status" value="1"/>
</dbReference>
<evidence type="ECO:0000256" key="2">
    <source>
        <dbReference type="ARBA" id="ARBA00023134"/>
    </source>
</evidence>
<reference evidence="6" key="1">
    <citation type="submission" date="2021-01" db="EMBL/GenBank/DDBJ databases">
        <authorList>
            <person name="Corre E."/>
            <person name="Pelletier E."/>
            <person name="Niang G."/>
            <person name="Scheremetjew M."/>
            <person name="Finn R."/>
            <person name="Kale V."/>
            <person name="Holt S."/>
            <person name="Cochrane G."/>
            <person name="Meng A."/>
            <person name="Brown T."/>
            <person name="Cohen L."/>
        </authorList>
    </citation>
    <scope>NUCLEOTIDE SEQUENCE</scope>
    <source>
        <strain evidence="6">CCMP219</strain>
    </source>
</reference>
<evidence type="ECO:0000313" key="6">
    <source>
        <dbReference type="EMBL" id="CAD8295232.1"/>
    </source>
</evidence>
<dbReference type="PRINTS" id="PR00326">
    <property type="entry name" value="GTP1OBG"/>
</dbReference>
<dbReference type="FunFam" id="3.10.20.30:FF:000003">
    <property type="entry name" value="Developmentally-regulated GTP-binding protein 1"/>
    <property type="match status" value="1"/>
</dbReference>
<feature type="compositionally biased region" description="Basic and acidic residues" evidence="3">
    <location>
        <begin position="369"/>
        <end position="399"/>
    </location>
</feature>
<organism evidence="6">
    <name type="scientific">Chlamydomonas euryale</name>
    <dbReference type="NCBI Taxonomy" id="1486919"/>
    <lineage>
        <taxon>Eukaryota</taxon>
        <taxon>Viridiplantae</taxon>
        <taxon>Chlorophyta</taxon>
        <taxon>core chlorophytes</taxon>
        <taxon>Chlorophyceae</taxon>
        <taxon>CS clade</taxon>
        <taxon>Chlamydomonadales</taxon>
        <taxon>Chlamydomonadaceae</taxon>
        <taxon>Chlamydomonas</taxon>
    </lineage>
</organism>
<dbReference type="GO" id="GO:0005525">
    <property type="term" value="F:GTP binding"/>
    <property type="evidence" value="ECO:0007669"/>
    <property type="project" value="UniProtKB-KW"/>
</dbReference>
<dbReference type="Gene3D" id="6.10.140.1070">
    <property type="match status" value="2"/>
</dbReference>
<evidence type="ECO:0000256" key="3">
    <source>
        <dbReference type="SAM" id="MobiDB-lite"/>
    </source>
</evidence>
<dbReference type="InterPro" id="IPR027417">
    <property type="entry name" value="P-loop_NTPase"/>
</dbReference>
<keyword evidence="1" id="KW-0547">Nucleotide-binding</keyword>
<feature type="domain" description="OBG-type G" evidence="4">
    <location>
        <begin position="62"/>
        <end position="287"/>
    </location>
</feature>
<dbReference type="InterPro" id="IPR006074">
    <property type="entry name" value="GTP1-OBG_CS"/>
</dbReference>
<dbReference type="InterPro" id="IPR012675">
    <property type="entry name" value="Beta-grasp_dom_sf"/>
</dbReference>
<dbReference type="PROSITE" id="PS00905">
    <property type="entry name" value="GTP1_OBG"/>
    <property type="match status" value="1"/>
</dbReference>
<dbReference type="AlphaFoldDB" id="A0A7R9YZR1"/>
<dbReference type="SUPFAM" id="SSF81271">
    <property type="entry name" value="TGS-like"/>
    <property type="match status" value="1"/>
</dbReference>
<proteinExistence type="predicted"/>
<dbReference type="Pfam" id="PF01926">
    <property type="entry name" value="MMR_HSR1"/>
    <property type="match status" value="1"/>
</dbReference>
<dbReference type="InterPro" id="IPR012676">
    <property type="entry name" value="TGS-like"/>
</dbReference>
<dbReference type="GO" id="GO:0019003">
    <property type="term" value="F:GDP binding"/>
    <property type="evidence" value="ECO:0007669"/>
    <property type="project" value="UniProtKB-ARBA"/>
</dbReference>
<dbReference type="NCBIfam" id="TIGR00231">
    <property type="entry name" value="small_GTP"/>
    <property type="match status" value="1"/>
</dbReference>
<sequence length="399" mass="44935">MGLLEKIKDIEEEMARTQKNKATEYHLGQLKAKLAKLRTELQAPSTKGGAGEGFDVQKYGDGRVALIGFPSVGKSSLLNELTGTESEAAAYEFTTLTCIPGVIHYNEAKIQLLDLPGIIEGASQGKGRGRQVIAVCKSADLLLMVLDATKPWSHKEILTRELEAVGIRLNRDPPNIYFKKKKTGGVSINATLKMTNMDEKMVFRILQEYKIHNCELLFKEDSTVEDLIDMIEGNRRYVKCLYVYNKVDMCSMEEVDEIARTPNHIPISCQCKVNLDGLLMLIWDMMALVRVYTKRVSHKPDFGDPVVLTKDRGGTTVEALCNHIHRTLSKEFKYALVWGTSSKHYPQRCGLTHQLEDEDVVQVVKSKLKSGEDGRGRFKTTKDEPLRIADRTKKEKLKT</sequence>
<dbReference type="InterPro" id="IPR006073">
    <property type="entry name" value="GTP-bd"/>
</dbReference>
<dbReference type="CDD" id="cd01896">
    <property type="entry name" value="DRG"/>
    <property type="match status" value="1"/>
</dbReference>
<dbReference type="GO" id="GO:0003924">
    <property type="term" value="F:GTPase activity"/>
    <property type="evidence" value="ECO:0007669"/>
    <property type="project" value="InterPro"/>
</dbReference>
<protein>
    <recommendedName>
        <fullName evidence="7">OBG-type G domain-containing protein</fullName>
    </recommendedName>
</protein>
<dbReference type="Gene3D" id="3.10.20.30">
    <property type="match status" value="1"/>
</dbReference>
<dbReference type="InterPro" id="IPR004095">
    <property type="entry name" value="TGS"/>
</dbReference>
<name>A0A7R9YZR1_9CHLO</name>
<dbReference type="PROSITE" id="PS51880">
    <property type="entry name" value="TGS"/>
    <property type="match status" value="1"/>
</dbReference>
<feature type="region of interest" description="Disordered" evidence="3">
    <location>
        <begin position="368"/>
        <end position="399"/>
    </location>
</feature>
<dbReference type="InterPro" id="IPR005225">
    <property type="entry name" value="Small_GTP-bd"/>
</dbReference>
<dbReference type="EMBL" id="HBEC01028030">
    <property type="protein sequence ID" value="CAD8295232.1"/>
    <property type="molecule type" value="Transcribed_RNA"/>
</dbReference>
<dbReference type="PANTHER" id="PTHR43127">
    <property type="entry name" value="DEVELOPMENTALLY-REGULATED GTP-BINDING PROTEIN 2"/>
    <property type="match status" value="1"/>
</dbReference>
<keyword evidence="2" id="KW-0342">GTP-binding</keyword>
<gene>
    <name evidence="6" type="ORF">CEUR00632_LOCUS12904</name>
</gene>
<feature type="domain" description="TGS" evidence="5">
    <location>
        <begin position="287"/>
        <end position="365"/>
    </location>
</feature>
<dbReference type="InterPro" id="IPR031167">
    <property type="entry name" value="G_OBG"/>
</dbReference>
<evidence type="ECO:0000259" key="5">
    <source>
        <dbReference type="PROSITE" id="PS51880"/>
    </source>
</evidence>
<dbReference type="Pfam" id="PF02824">
    <property type="entry name" value="TGS"/>
    <property type="match status" value="1"/>
</dbReference>
<evidence type="ECO:0000256" key="1">
    <source>
        <dbReference type="ARBA" id="ARBA00022741"/>
    </source>
</evidence>
<accession>A0A7R9YZR1</accession>
<dbReference type="InterPro" id="IPR045001">
    <property type="entry name" value="DRG"/>
</dbReference>
<dbReference type="InterPro" id="IPR031662">
    <property type="entry name" value="GTP-binding_2"/>
</dbReference>